<organism evidence="2">
    <name type="scientific">Arundo donax</name>
    <name type="common">Giant reed</name>
    <name type="synonym">Donax arundinaceus</name>
    <dbReference type="NCBI Taxonomy" id="35708"/>
    <lineage>
        <taxon>Eukaryota</taxon>
        <taxon>Viridiplantae</taxon>
        <taxon>Streptophyta</taxon>
        <taxon>Embryophyta</taxon>
        <taxon>Tracheophyta</taxon>
        <taxon>Spermatophyta</taxon>
        <taxon>Magnoliopsida</taxon>
        <taxon>Liliopsida</taxon>
        <taxon>Poales</taxon>
        <taxon>Poaceae</taxon>
        <taxon>PACMAD clade</taxon>
        <taxon>Arundinoideae</taxon>
        <taxon>Arundineae</taxon>
        <taxon>Arundo</taxon>
    </lineage>
</organism>
<evidence type="ECO:0000256" key="1">
    <source>
        <dbReference type="SAM" id="MobiDB-lite"/>
    </source>
</evidence>
<reference evidence="2" key="2">
    <citation type="journal article" date="2015" name="Data Brief">
        <title>Shoot transcriptome of the giant reed, Arundo donax.</title>
        <authorList>
            <person name="Barrero R.A."/>
            <person name="Guerrero F.D."/>
            <person name="Moolhuijzen P."/>
            <person name="Goolsby J.A."/>
            <person name="Tidwell J."/>
            <person name="Bellgard S.E."/>
            <person name="Bellgard M.I."/>
        </authorList>
    </citation>
    <scope>NUCLEOTIDE SEQUENCE</scope>
    <source>
        <tissue evidence="2">Shoot tissue taken approximately 20 cm above the soil surface</tissue>
    </source>
</reference>
<dbReference type="EMBL" id="GBRH01208670">
    <property type="protein sequence ID" value="JAD89225.1"/>
    <property type="molecule type" value="Transcribed_RNA"/>
</dbReference>
<feature type="compositionally biased region" description="Low complexity" evidence="1">
    <location>
        <begin position="1"/>
        <end position="21"/>
    </location>
</feature>
<proteinExistence type="predicted"/>
<reference evidence="2" key="1">
    <citation type="submission" date="2014-09" db="EMBL/GenBank/DDBJ databases">
        <authorList>
            <person name="Magalhaes I.L.F."/>
            <person name="Oliveira U."/>
            <person name="Santos F.R."/>
            <person name="Vidigal T.H.D.A."/>
            <person name="Brescovit A.D."/>
            <person name="Santos A.J."/>
        </authorList>
    </citation>
    <scope>NUCLEOTIDE SEQUENCE</scope>
    <source>
        <tissue evidence="2">Shoot tissue taken approximately 20 cm above the soil surface</tissue>
    </source>
</reference>
<protein>
    <submittedName>
        <fullName evidence="2">Uncharacterized protein</fullName>
    </submittedName>
</protein>
<evidence type="ECO:0000313" key="2">
    <source>
        <dbReference type="EMBL" id="JAD89225.1"/>
    </source>
</evidence>
<name>A0A0A9DU92_ARUDO</name>
<dbReference type="AlphaFoldDB" id="A0A0A9DU92"/>
<accession>A0A0A9DU92</accession>
<feature type="region of interest" description="Disordered" evidence="1">
    <location>
        <begin position="1"/>
        <end position="37"/>
    </location>
</feature>
<sequence length="123" mass="13228">MVATQSSQFPSSLPLPSSTAASPPPSSPPASRALLPPLHPALRCRPHVLLVVAVPGSDHSVNRLSKKRIFSSYLRQQIDRPTRLGSDRCGPTRRSYRIGRWAPCCTPPHRTGRGSASSIVQAA</sequence>